<comment type="caution">
    <text evidence="2">The sequence shown here is derived from an EMBL/GenBank/DDBJ whole genome shotgun (WGS) entry which is preliminary data.</text>
</comment>
<proteinExistence type="predicted"/>
<feature type="region of interest" description="Disordered" evidence="1">
    <location>
        <begin position="1"/>
        <end position="46"/>
    </location>
</feature>
<evidence type="ECO:0000256" key="1">
    <source>
        <dbReference type="SAM" id="MobiDB-lite"/>
    </source>
</evidence>
<sequence>MGAQQGKETRCGSGSSVSSTRGKPAKHYQRSKASSKESRSSLAAGNVFTEHNEALLQSRPLPQIPDISDDIRNLPPPLDGSSRWMSKENLLSQDENDPQLFVALYDFQSGGENQLSLRKACTTSGYHLNLPSGGLSNRWLTPKCPNGWCVPSVIHVAHTWICHWTVPYKFSYCALVSHCRPIKQSILGAAARWKETQFLERH</sequence>
<name>A0A4Y2SD00_ARAVE</name>
<dbReference type="EMBL" id="BGPR01020657">
    <property type="protein sequence ID" value="GBN85179.1"/>
    <property type="molecule type" value="Genomic_DNA"/>
</dbReference>
<evidence type="ECO:0000313" key="3">
    <source>
        <dbReference type="EMBL" id="GBN85198.1"/>
    </source>
</evidence>
<accession>A0A4Y2SD00</accession>
<dbReference type="EMBL" id="BGPR01020669">
    <property type="protein sequence ID" value="GBN85198.1"/>
    <property type="molecule type" value="Genomic_DNA"/>
</dbReference>
<reference evidence="2 4" key="1">
    <citation type="journal article" date="2019" name="Sci. Rep.">
        <title>Orb-weaving spider Araneus ventricosus genome elucidates the spidroin gene catalogue.</title>
        <authorList>
            <person name="Kono N."/>
            <person name="Nakamura H."/>
            <person name="Ohtoshi R."/>
            <person name="Moran D.A.P."/>
            <person name="Shinohara A."/>
            <person name="Yoshida Y."/>
            <person name="Fujiwara M."/>
            <person name="Mori M."/>
            <person name="Tomita M."/>
            <person name="Arakawa K."/>
        </authorList>
    </citation>
    <scope>NUCLEOTIDE SEQUENCE [LARGE SCALE GENOMIC DNA]</scope>
</reference>
<organism evidence="2 4">
    <name type="scientific">Araneus ventricosus</name>
    <name type="common">Orbweaver spider</name>
    <name type="synonym">Epeira ventricosa</name>
    <dbReference type="NCBI Taxonomy" id="182803"/>
    <lineage>
        <taxon>Eukaryota</taxon>
        <taxon>Metazoa</taxon>
        <taxon>Ecdysozoa</taxon>
        <taxon>Arthropoda</taxon>
        <taxon>Chelicerata</taxon>
        <taxon>Arachnida</taxon>
        <taxon>Araneae</taxon>
        <taxon>Araneomorphae</taxon>
        <taxon>Entelegynae</taxon>
        <taxon>Araneoidea</taxon>
        <taxon>Araneidae</taxon>
        <taxon>Araneus</taxon>
    </lineage>
</organism>
<evidence type="ECO:0000313" key="2">
    <source>
        <dbReference type="EMBL" id="GBN85179.1"/>
    </source>
</evidence>
<dbReference type="AlphaFoldDB" id="A0A4Y2SD00"/>
<dbReference type="Proteomes" id="UP000499080">
    <property type="component" value="Unassembled WGS sequence"/>
</dbReference>
<keyword evidence="4" id="KW-1185">Reference proteome</keyword>
<feature type="compositionally biased region" description="Polar residues" evidence="1">
    <location>
        <begin position="12"/>
        <end position="21"/>
    </location>
</feature>
<gene>
    <name evidence="3" type="ORF">AVEN_187299_1</name>
    <name evidence="2" type="ORF">AVEN_246812_1</name>
</gene>
<evidence type="ECO:0000313" key="4">
    <source>
        <dbReference type="Proteomes" id="UP000499080"/>
    </source>
</evidence>
<protein>
    <submittedName>
        <fullName evidence="2">Uncharacterized protein</fullName>
    </submittedName>
</protein>
<dbReference type="OrthoDB" id="98077at2759"/>